<dbReference type="InterPro" id="IPR006076">
    <property type="entry name" value="FAD-dep_OxRdtase"/>
</dbReference>
<dbReference type="PROSITE" id="PS51257">
    <property type="entry name" value="PROKAR_LIPOPROTEIN"/>
    <property type="match status" value="1"/>
</dbReference>
<evidence type="ECO:0000313" key="3">
    <source>
        <dbReference type="EMBL" id="SVD58148.1"/>
    </source>
</evidence>
<dbReference type="InterPro" id="IPR036188">
    <property type="entry name" value="FAD/NAD-bd_sf"/>
</dbReference>
<reference evidence="3" key="1">
    <citation type="submission" date="2018-05" db="EMBL/GenBank/DDBJ databases">
        <authorList>
            <person name="Lanie J.A."/>
            <person name="Ng W.-L."/>
            <person name="Kazmierczak K.M."/>
            <person name="Andrzejewski T.M."/>
            <person name="Davidsen T.M."/>
            <person name="Wayne K.J."/>
            <person name="Tettelin H."/>
            <person name="Glass J.I."/>
            <person name="Rusch D."/>
            <person name="Podicherti R."/>
            <person name="Tsui H.-C.T."/>
            <person name="Winkler M.E."/>
        </authorList>
    </citation>
    <scope>NUCLEOTIDE SEQUENCE</scope>
</reference>
<keyword evidence="1" id="KW-0560">Oxidoreductase</keyword>
<proteinExistence type="predicted"/>
<dbReference type="PANTHER" id="PTHR13847:SF289">
    <property type="entry name" value="GLYCINE OXIDASE"/>
    <property type="match status" value="1"/>
</dbReference>
<dbReference type="EMBL" id="UINC01159838">
    <property type="protein sequence ID" value="SVD58148.1"/>
    <property type="molecule type" value="Genomic_DNA"/>
</dbReference>
<organism evidence="3">
    <name type="scientific">marine metagenome</name>
    <dbReference type="NCBI Taxonomy" id="408172"/>
    <lineage>
        <taxon>unclassified sequences</taxon>
        <taxon>metagenomes</taxon>
        <taxon>ecological metagenomes</taxon>
    </lineage>
</organism>
<feature type="non-terminal residue" evidence="3">
    <location>
        <position position="256"/>
    </location>
</feature>
<accession>A0A382WJ52</accession>
<dbReference type="GO" id="GO:0005737">
    <property type="term" value="C:cytoplasm"/>
    <property type="evidence" value="ECO:0007669"/>
    <property type="project" value="TreeGrafter"/>
</dbReference>
<protein>
    <recommendedName>
        <fullName evidence="2">FAD dependent oxidoreductase domain-containing protein</fullName>
    </recommendedName>
</protein>
<gene>
    <name evidence="3" type="ORF">METZ01_LOCUS411002</name>
</gene>
<dbReference type="Gene3D" id="3.50.50.60">
    <property type="entry name" value="FAD/NAD(P)-binding domain"/>
    <property type="match status" value="2"/>
</dbReference>
<sequence>MASTRKLIIGAGMVGSCCALYLQRAGHDVTLIDPHPPGSQTSFGNAATIATYACIPVNHPKLLKSLPSLMFGSERPLSISPGYALTRLPWLFSFLRHCRRDRVDQTISALGALLRHAEDTSLTLFQAADAMDLIRRNGTLYLYSDTETRMAAKDDIARRRDQGMSISEVKAEDIRELEPTLAPIFASGILYNDGFQLRDPQQAVLRLVKRFAADGGEVVCDRVQSIEPAGLDQVRVHLSGSTRVFKDVVIAAGAWS</sequence>
<dbReference type="Pfam" id="PF01266">
    <property type="entry name" value="DAO"/>
    <property type="match status" value="1"/>
</dbReference>
<dbReference type="AlphaFoldDB" id="A0A382WJ52"/>
<dbReference type="Gene3D" id="3.30.9.10">
    <property type="entry name" value="D-Amino Acid Oxidase, subunit A, domain 2"/>
    <property type="match status" value="1"/>
</dbReference>
<feature type="domain" description="FAD dependent oxidoreductase" evidence="2">
    <location>
        <begin position="7"/>
        <end position="256"/>
    </location>
</feature>
<evidence type="ECO:0000256" key="1">
    <source>
        <dbReference type="ARBA" id="ARBA00023002"/>
    </source>
</evidence>
<name>A0A382WJ52_9ZZZZ</name>
<dbReference type="SUPFAM" id="SSF51905">
    <property type="entry name" value="FAD/NAD(P)-binding domain"/>
    <property type="match status" value="1"/>
</dbReference>
<evidence type="ECO:0000259" key="2">
    <source>
        <dbReference type="Pfam" id="PF01266"/>
    </source>
</evidence>
<dbReference type="PANTHER" id="PTHR13847">
    <property type="entry name" value="SARCOSINE DEHYDROGENASE-RELATED"/>
    <property type="match status" value="1"/>
</dbReference>
<dbReference type="GO" id="GO:0016491">
    <property type="term" value="F:oxidoreductase activity"/>
    <property type="evidence" value="ECO:0007669"/>
    <property type="project" value="UniProtKB-KW"/>
</dbReference>